<dbReference type="PANTHER" id="PTHR30126:SF40">
    <property type="entry name" value="HTH-TYPE TRANSCRIPTIONAL REGULATOR GLTR"/>
    <property type="match status" value="1"/>
</dbReference>
<keyword evidence="2" id="KW-0805">Transcription regulation</keyword>
<dbReference type="PRINTS" id="PR00039">
    <property type="entry name" value="HTHLYSR"/>
</dbReference>
<keyword evidence="7" id="KW-1185">Reference proteome</keyword>
<dbReference type="RefSeq" id="WP_125596130.1">
    <property type="nucleotide sequence ID" value="NZ_JBHSSM010000015.1"/>
</dbReference>
<evidence type="ECO:0000313" key="6">
    <source>
        <dbReference type="EMBL" id="MFC6315083.1"/>
    </source>
</evidence>
<dbReference type="InterPro" id="IPR036390">
    <property type="entry name" value="WH_DNA-bd_sf"/>
</dbReference>
<dbReference type="Gene3D" id="1.10.10.10">
    <property type="entry name" value="Winged helix-like DNA-binding domain superfamily/Winged helix DNA-binding domain"/>
    <property type="match status" value="1"/>
</dbReference>
<dbReference type="PANTHER" id="PTHR30126">
    <property type="entry name" value="HTH-TYPE TRANSCRIPTIONAL REGULATOR"/>
    <property type="match status" value="1"/>
</dbReference>
<dbReference type="SUPFAM" id="SSF53850">
    <property type="entry name" value="Periplasmic binding protein-like II"/>
    <property type="match status" value="1"/>
</dbReference>
<dbReference type="EMBL" id="JBHSSM010000015">
    <property type="protein sequence ID" value="MFC6315083.1"/>
    <property type="molecule type" value="Genomic_DNA"/>
</dbReference>
<evidence type="ECO:0000259" key="5">
    <source>
        <dbReference type="PROSITE" id="PS50931"/>
    </source>
</evidence>
<proteinExistence type="inferred from homology"/>
<organism evidence="6 7">
    <name type="scientific">Lapidilactobacillus achengensis</name>
    <dbReference type="NCBI Taxonomy" id="2486000"/>
    <lineage>
        <taxon>Bacteria</taxon>
        <taxon>Bacillati</taxon>
        <taxon>Bacillota</taxon>
        <taxon>Bacilli</taxon>
        <taxon>Lactobacillales</taxon>
        <taxon>Lactobacillaceae</taxon>
        <taxon>Lapidilactobacillus</taxon>
    </lineage>
</organism>
<gene>
    <name evidence="6" type="ORF">ACFQHW_05795</name>
</gene>
<comment type="similarity">
    <text evidence="1">Belongs to the LysR transcriptional regulatory family.</text>
</comment>
<dbReference type="Proteomes" id="UP001596310">
    <property type="component" value="Unassembled WGS sequence"/>
</dbReference>
<evidence type="ECO:0000313" key="7">
    <source>
        <dbReference type="Proteomes" id="UP001596310"/>
    </source>
</evidence>
<dbReference type="InterPro" id="IPR000847">
    <property type="entry name" value="LysR_HTH_N"/>
</dbReference>
<dbReference type="PROSITE" id="PS50931">
    <property type="entry name" value="HTH_LYSR"/>
    <property type="match status" value="1"/>
</dbReference>
<comment type="caution">
    <text evidence="6">The sequence shown here is derived from an EMBL/GenBank/DDBJ whole genome shotgun (WGS) entry which is preliminary data.</text>
</comment>
<dbReference type="Pfam" id="PF03466">
    <property type="entry name" value="LysR_substrate"/>
    <property type="match status" value="1"/>
</dbReference>
<evidence type="ECO:0000256" key="2">
    <source>
        <dbReference type="ARBA" id="ARBA00023015"/>
    </source>
</evidence>
<dbReference type="InterPro" id="IPR036388">
    <property type="entry name" value="WH-like_DNA-bd_sf"/>
</dbReference>
<keyword evidence="4" id="KW-0804">Transcription</keyword>
<dbReference type="InterPro" id="IPR005119">
    <property type="entry name" value="LysR_subst-bd"/>
</dbReference>
<protein>
    <submittedName>
        <fullName evidence="6">LysR family transcriptional regulator</fullName>
    </submittedName>
</protein>
<evidence type="ECO:0000256" key="3">
    <source>
        <dbReference type="ARBA" id="ARBA00023125"/>
    </source>
</evidence>
<evidence type="ECO:0000256" key="1">
    <source>
        <dbReference type="ARBA" id="ARBA00009437"/>
    </source>
</evidence>
<sequence length="293" mass="32829">MNLRQLRLFLSVCETKSVTQTGHRYYLSQPAVSKTISQLEQELGLNLFDRVRGQLVLNRDGQAFRQQAQQLVQAHQDLADFKQTRHQQAPIALGLSLTIGTQALTPALQNFQLQYPHTPVKIYAENVDQIQQRLLNGEIDVALIEGFRTNAAIVRQPLSKYRLFCVASPQATFWRETSWTPAELVQVPLLLRERGSSLRDSFDALMWQAHLAVTPMIESVNTEVLINAACGGLGLTVLPEPLCQPYFATNQLQRLQVNAPQMSTQNYAVTLKDRSQTAAVQALIACFAELMLA</sequence>
<dbReference type="Pfam" id="PF00126">
    <property type="entry name" value="HTH_1"/>
    <property type="match status" value="1"/>
</dbReference>
<keyword evidence="3" id="KW-0238">DNA-binding</keyword>
<name>A0ABW1UP21_9LACO</name>
<evidence type="ECO:0000256" key="4">
    <source>
        <dbReference type="ARBA" id="ARBA00023163"/>
    </source>
</evidence>
<dbReference type="CDD" id="cd05466">
    <property type="entry name" value="PBP2_LTTR_substrate"/>
    <property type="match status" value="1"/>
</dbReference>
<dbReference type="Gene3D" id="3.40.190.290">
    <property type="match status" value="1"/>
</dbReference>
<dbReference type="SUPFAM" id="SSF46785">
    <property type="entry name" value="Winged helix' DNA-binding domain"/>
    <property type="match status" value="1"/>
</dbReference>
<accession>A0ABW1UP21</accession>
<feature type="domain" description="HTH lysR-type" evidence="5">
    <location>
        <begin position="1"/>
        <end position="58"/>
    </location>
</feature>
<reference evidence="7" key="1">
    <citation type="journal article" date="2019" name="Int. J. Syst. Evol. Microbiol.">
        <title>The Global Catalogue of Microorganisms (GCM) 10K type strain sequencing project: providing services to taxonomists for standard genome sequencing and annotation.</title>
        <authorList>
            <consortium name="The Broad Institute Genomics Platform"/>
            <consortium name="The Broad Institute Genome Sequencing Center for Infectious Disease"/>
            <person name="Wu L."/>
            <person name="Ma J."/>
        </authorList>
    </citation>
    <scope>NUCLEOTIDE SEQUENCE [LARGE SCALE GENOMIC DNA]</scope>
    <source>
        <strain evidence="7">CCM 8897</strain>
    </source>
</reference>